<dbReference type="PANTHER" id="PTHR36152">
    <property type="entry name" value="CYTOPLASMIC PROTEIN-RELATED"/>
    <property type="match status" value="1"/>
</dbReference>
<gene>
    <name evidence="1" type="ORF">J5474_21180</name>
</gene>
<protein>
    <submittedName>
        <fullName evidence="1">Type VI secretion system tube protein Hcp</fullName>
    </submittedName>
</protein>
<dbReference type="Proteomes" id="UP000675940">
    <property type="component" value="Unassembled WGS sequence"/>
</dbReference>
<accession>A0A940MSG4</accession>
<dbReference type="AlphaFoldDB" id="A0A940MSG4"/>
<dbReference type="InterPro" id="IPR008514">
    <property type="entry name" value="T6SS_Hcp"/>
</dbReference>
<name>A0A940MSG4_9RHOB</name>
<sequence length="165" mass="18104">MAIDCFLKLGNGIKGECQDTEHKDWIDILSWSWAMTQSGTTHMGGGGGGGKVDVADIAFTKYVDASSHDLIKRCCSGEHIDEGHLVVRKAGGSKPISYMQIKFKDIMITSYNTGGMKDGLDRVQESGTLNFRKFEVTYTKQNQKGAPDGEFSAGWEIAENKEWSA</sequence>
<keyword evidence="2" id="KW-1185">Reference proteome</keyword>
<proteinExistence type="predicted"/>
<dbReference type="InterPro" id="IPR053165">
    <property type="entry name" value="HSI-I_assembly_Hcp1"/>
</dbReference>
<evidence type="ECO:0000313" key="1">
    <source>
        <dbReference type="EMBL" id="MBP0484995.1"/>
    </source>
</evidence>
<dbReference type="EMBL" id="JAGISH010000020">
    <property type="protein sequence ID" value="MBP0484995.1"/>
    <property type="molecule type" value="Genomic_DNA"/>
</dbReference>
<evidence type="ECO:0000313" key="2">
    <source>
        <dbReference type="Proteomes" id="UP000675940"/>
    </source>
</evidence>
<dbReference type="Pfam" id="PF05638">
    <property type="entry name" value="T6SS_HCP"/>
    <property type="match status" value="1"/>
</dbReference>
<dbReference type="PANTHER" id="PTHR36152:SF1">
    <property type="entry name" value="UBIQUITIN-LIKE DOMAIN-CONTAINING PROTEIN"/>
    <property type="match status" value="1"/>
</dbReference>
<dbReference type="SUPFAM" id="SSF141452">
    <property type="entry name" value="Hcp1-like"/>
    <property type="match status" value="1"/>
</dbReference>
<dbReference type="Gene3D" id="2.30.110.20">
    <property type="entry name" value="Hcp1-like"/>
    <property type="match status" value="1"/>
</dbReference>
<comment type="caution">
    <text evidence="1">The sequence shown here is derived from an EMBL/GenBank/DDBJ whole genome shotgun (WGS) entry which is preliminary data.</text>
</comment>
<dbReference type="RefSeq" id="WP_209363839.1">
    <property type="nucleotide sequence ID" value="NZ_JAGISH010000020.1"/>
</dbReference>
<organism evidence="1 2">
    <name type="scientific">Sagittula salina</name>
    <dbReference type="NCBI Taxonomy" id="2820268"/>
    <lineage>
        <taxon>Bacteria</taxon>
        <taxon>Pseudomonadati</taxon>
        <taxon>Pseudomonadota</taxon>
        <taxon>Alphaproteobacteria</taxon>
        <taxon>Rhodobacterales</taxon>
        <taxon>Roseobacteraceae</taxon>
        <taxon>Sagittula</taxon>
    </lineage>
</organism>
<reference evidence="1" key="1">
    <citation type="submission" date="2021-03" db="EMBL/GenBank/DDBJ databases">
        <title>Sagittula salina sp. nov. strain M10.9X isolated from the marine waste.</title>
        <authorList>
            <person name="Satari L."/>
            <person name="Molina-Menor E."/>
            <person name="Vidal-Verdu A."/>
            <person name="Pascual J."/>
            <person name="Pereto J."/>
            <person name="Porcar M."/>
        </authorList>
    </citation>
    <scope>NUCLEOTIDE SEQUENCE</scope>
    <source>
        <strain evidence="1">M10.9X</strain>
    </source>
</reference>
<dbReference type="InterPro" id="IPR036624">
    <property type="entry name" value="Hcp1-lik_sf"/>
</dbReference>